<dbReference type="Pfam" id="PF06685">
    <property type="entry name" value="DUF1186"/>
    <property type="match status" value="1"/>
</dbReference>
<dbReference type="SUPFAM" id="SSF103642">
    <property type="entry name" value="Sec-C motif"/>
    <property type="match status" value="1"/>
</dbReference>
<gene>
    <name evidence="1" type="ORF">KT99_01484</name>
</gene>
<keyword evidence="2" id="KW-1185">Reference proteome</keyword>
<name>A9DFS0_9GAMM</name>
<dbReference type="Gene3D" id="3.10.450.50">
    <property type="match status" value="1"/>
</dbReference>
<evidence type="ECO:0000313" key="1">
    <source>
        <dbReference type="EMBL" id="EDP99848.1"/>
    </source>
</evidence>
<dbReference type="Pfam" id="PF02810">
    <property type="entry name" value="SEC-C"/>
    <property type="match status" value="1"/>
</dbReference>
<proteinExistence type="predicted"/>
<protein>
    <submittedName>
        <fullName evidence="1">SEC-C motif domain protein</fullName>
    </submittedName>
</protein>
<dbReference type="InterPro" id="IPR010602">
    <property type="entry name" value="DUF1186"/>
</dbReference>
<sequence length="324" mass="36405">MRVHLFPFELKMKLAEIISILSSDDLTELPVAALLGAREQWSELLPVIDDLMQKFIATEDLSGSDGNLLFFGICLIIDRKQFSCFDSLINLTDKEDCDSPLERLLGDFIASELSTAYYILAQGKPEQLSYLVNSDQAGEMVKMAALSALFSQLHTGQIDRETLNQSIADFIDCLVKNNHSIALFELINLLISNEFNQYHSQFVGYVESKVIDEGPAENQCILDWDNQSIGYSEWESGLISGDYDVMDSLSQWAGFDAESEMNDEDLMAVFDDLMNTPNKLDESYFDSHINSLDIQQPFIADMQVGRNDPCPCGSGKKYKKCCLN</sequence>
<dbReference type="InterPro" id="IPR004027">
    <property type="entry name" value="SEC_C_motif"/>
</dbReference>
<accession>A9DFS0</accession>
<comment type="caution">
    <text evidence="1">The sequence shown here is derived from an EMBL/GenBank/DDBJ whole genome shotgun (WGS) entry which is preliminary data.</text>
</comment>
<organism evidence="1 2">
    <name type="scientific">Shewanella benthica KT99</name>
    <dbReference type="NCBI Taxonomy" id="314608"/>
    <lineage>
        <taxon>Bacteria</taxon>
        <taxon>Pseudomonadati</taxon>
        <taxon>Pseudomonadota</taxon>
        <taxon>Gammaproteobacteria</taxon>
        <taxon>Alteromonadales</taxon>
        <taxon>Shewanellaceae</taxon>
        <taxon>Shewanella</taxon>
    </lineage>
</organism>
<dbReference type="AlphaFoldDB" id="A9DFS0"/>
<reference evidence="1 2" key="1">
    <citation type="submission" date="2007-10" db="EMBL/GenBank/DDBJ databases">
        <authorList>
            <person name="Yayanos A."/>
            <person name="Ferriera S."/>
            <person name="Johnson J."/>
            <person name="Kravitz S."/>
            <person name="Halpern A."/>
            <person name="Remington K."/>
            <person name="Beeson K."/>
            <person name="Tran B."/>
            <person name="Rogers Y.-H."/>
            <person name="Friedman R."/>
            <person name="Venter J.C."/>
        </authorList>
    </citation>
    <scope>NUCLEOTIDE SEQUENCE [LARGE SCALE GENOMIC DNA]</scope>
    <source>
        <strain evidence="1 2">KT99</strain>
    </source>
</reference>
<dbReference type="Proteomes" id="UP000005839">
    <property type="component" value="Unassembled WGS sequence"/>
</dbReference>
<evidence type="ECO:0000313" key="2">
    <source>
        <dbReference type="Proteomes" id="UP000005839"/>
    </source>
</evidence>
<dbReference type="EMBL" id="ABIC01000030">
    <property type="protein sequence ID" value="EDP99848.1"/>
    <property type="molecule type" value="Genomic_DNA"/>
</dbReference>